<dbReference type="PANTHER" id="PTHR42718:SF39">
    <property type="entry name" value="ACTINORHODIN TRANSPORTER-RELATED"/>
    <property type="match status" value="1"/>
</dbReference>
<feature type="transmembrane region" description="Helical" evidence="5">
    <location>
        <begin position="187"/>
        <end position="210"/>
    </location>
</feature>
<feature type="transmembrane region" description="Helical" evidence="5">
    <location>
        <begin position="413"/>
        <end position="432"/>
    </location>
</feature>
<evidence type="ECO:0000256" key="4">
    <source>
        <dbReference type="ARBA" id="ARBA00023136"/>
    </source>
</evidence>
<dbReference type="AlphaFoldDB" id="A0A511M5U9"/>
<dbReference type="PRINTS" id="PR01036">
    <property type="entry name" value="TCRTETB"/>
</dbReference>
<dbReference type="InterPro" id="IPR036259">
    <property type="entry name" value="MFS_trans_sf"/>
</dbReference>
<feature type="transmembrane region" description="Helical" evidence="5">
    <location>
        <begin position="389"/>
        <end position="407"/>
    </location>
</feature>
<feature type="transmembrane region" description="Helical" evidence="5">
    <location>
        <begin position="321"/>
        <end position="343"/>
    </location>
</feature>
<dbReference type="Pfam" id="PF07690">
    <property type="entry name" value="MFS_1"/>
    <property type="match status" value="1"/>
</dbReference>
<feature type="transmembrane region" description="Helical" evidence="5">
    <location>
        <begin position="97"/>
        <end position="117"/>
    </location>
</feature>
<comment type="subcellular location">
    <subcellularLocation>
        <location evidence="1">Cell membrane</location>
        <topology evidence="1">Multi-pass membrane protein</topology>
    </subcellularLocation>
</comment>
<evidence type="ECO:0000256" key="2">
    <source>
        <dbReference type="ARBA" id="ARBA00022692"/>
    </source>
</evidence>
<dbReference type="InterPro" id="IPR020846">
    <property type="entry name" value="MFS_dom"/>
</dbReference>
<dbReference type="PANTHER" id="PTHR42718">
    <property type="entry name" value="MAJOR FACILITATOR SUPERFAMILY MULTIDRUG TRANSPORTER MFSC"/>
    <property type="match status" value="1"/>
</dbReference>
<feature type="transmembrane region" description="Helical" evidence="5">
    <location>
        <begin position="154"/>
        <end position="175"/>
    </location>
</feature>
<evidence type="ECO:0000313" key="8">
    <source>
        <dbReference type="Proteomes" id="UP000321424"/>
    </source>
</evidence>
<feature type="transmembrane region" description="Helical" evidence="5">
    <location>
        <begin position="279"/>
        <end position="300"/>
    </location>
</feature>
<dbReference type="GO" id="GO:0022857">
    <property type="term" value="F:transmembrane transporter activity"/>
    <property type="evidence" value="ECO:0007669"/>
    <property type="project" value="InterPro"/>
</dbReference>
<dbReference type="CDD" id="cd17321">
    <property type="entry name" value="MFS_MMR_MDR_like"/>
    <property type="match status" value="1"/>
</dbReference>
<feature type="transmembrane region" description="Helical" evidence="5">
    <location>
        <begin position="254"/>
        <end position="273"/>
    </location>
</feature>
<dbReference type="GO" id="GO:0005886">
    <property type="term" value="C:plasma membrane"/>
    <property type="evidence" value="ECO:0007669"/>
    <property type="project" value="UniProtKB-SubCell"/>
</dbReference>
<name>A0A511M5U9_9NOCA</name>
<feature type="transmembrane region" description="Helical" evidence="5">
    <location>
        <begin position="129"/>
        <end position="148"/>
    </location>
</feature>
<evidence type="ECO:0000256" key="5">
    <source>
        <dbReference type="SAM" id="Phobius"/>
    </source>
</evidence>
<sequence>MPESVYPGVADTSFNGLLLLVLPSPQAHCMTQILSPDSAAAQPAAAPPAAPPAAHGARRTLAILIVILTGQFMAVLDAAIVNVAIPSIRSSLHTSGAALQLIVAGYVIAYAVLLVTGARLGDRFGQRRMFIAGLALFTLASLVCGLAWNESSLIVFRFAQGVGAAAMVPQIMTIIQRTFTGNARAKALSVYAAIISGGMVAGQVLGGLIVSADLWGSSWRGVFLVNVPIGVVLLVLAPRILPSVTERFDRKLDLAGLTVLTAAVLALVLPLVLGRELGWPMWAWISLGACVVAFAAFVGIERAVAARGGEPLFSHRVLAAPGLLLAAATLFVIMATFGGWMFVMAIHLQSTLGYSALHAGLLFIPMGVTFAVTGLNWERIPDRYHAKMIPFGLVLAAASMVAVGALLRNGADVGPLVLTLLGVCGVGNGLAFSPLMTRTLAKVPMSLAADASGILVTNVQLGIVVGIASFGSLFLGLAGTTTLSASHALGGTAIAEGVTVLLAAALSVRAAR</sequence>
<gene>
    <name evidence="7" type="ORF">NN4_00270</name>
</gene>
<evidence type="ECO:0000256" key="3">
    <source>
        <dbReference type="ARBA" id="ARBA00022989"/>
    </source>
</evidence>
<dbReference type="Gene3D" id="1.20.1720.10">
    <property type="entry name" value="Multidrug resistance protein D"/>
    <property type="match status" value="1"/>
</dbReference>
<keyword evidence="4 5" id="KW-0472">Membrane</keyword>
<feature type="transmembrane region" description="Helical" evidence="5">
    <location>
        <begin position="453"/>
        <end position="475"/>
    </location>
</feature>
<dbReference type="Proteomes" id="UP000321424">
    <property type="component" value="Unassembled WGS sequence"/>
</dbReference>
<evidence type="ECO:0000259" key="6">
    <source>
        <dbReference type="PROSITE" id="PS50850"/>
    </source>
</evidence>
<dbReference type="EMBL" id="BJXA01000001">
    <property type="protein sequence ID" value="GEM35508.1"/>
    <property type="molecule type" value="Genomic_DNA"/>
</dbReference>
<comment type="caution">
    <text evidence="7">The sequence shown here is derived from an EMBL/GenBank/DDBJ whole genome shotgun (WGS) entry which is preliminary data.</text>
</comment>
<dbReference type="Gene3D" id="1.20.1250.20">
    <property type="entry name" value="MFS general substrate transporter like domains"/>
    <property type="match status" value="1"/>
</dbReference>
<evidence type="ECO:0000256" key="1">
    <source>
        <dbReference type="ARBA" id="ARBA00004651"/>
    </source>
</evidence>
<feature type="domain" description="Major facilitator superfamily (MFS) profile" evidence="6">
    <location>
        <begin position="63"/>
        <end position="512"/>
    </location>
</feature>
<keyword evidence="3 5" id="KW-1133">Transmembrane helix</keyword>
<evidence type="ECO:0000313" key="7">
    <source>
        <dbReference type="EMBL" id="GEM35508.1"/>
    </source>
</evidence>
<organism evidence="7 8">
    <name type="scientific">Nocardia ninae NBRC 108245</name>
    <dbReference type="NCBI Taxonomy" id="1210091"/>
    <lineage>
        <taxon>Bacteria</taxon>
        <taxon>Bacillati</taxon>
        <taxon>Actinomycetota</taxon>
        <taxon>Actinomycetes</taxon>
        <taxon>Mycobacteriales</taxon>
        <taxon>Nocardiaceae</taxon>
        <taxon>Nocardia</taxon>
    </lineage>
</organism>
<feature type="transmembrane region" description="Helical" evidence="5">
    <location>
        <begin position="487"/>
        <end position="508"/>
    </location>
</feature>
<dbReference type="SUPFAM" id="SSF103473">
    <property type="entry name" value="MFS general substrate transporter"/>
    <property type="match status" value="1"/>
</dbReference>
<dbReference type="InterPro" id="IPR011701">
    <property type="entry name" value="MFS"/>
</dbReference>
<feature type="transmembrane region" description="Helical" evidence="5">
    <location>
        <begin position="222"/>
        <end position="242"/>
    </location>
</feature>
<proteinExistence type="predicted"/>
<feature type="transmembrane region" description="Helical" evidence="5">
    <location>
        <begin position="355"/>
        <end position="377"/>
    </location>
</feature>
<feature type="transmembrane region" description="Helical" evidence="5">
    <location>
        <begin position="61"/>
        <end position="85"/>
    </location>
</feature>
<reference evidence="7 8" key="1">
    <citation type="submission" date="2019-07" db="EMBL/GenBank/DDBJ databases">
        <title>Whole genome shotgun sequence of Nocardia ninae NBRC 108245.</title>
        <authorList>
            <person name="Hosoyama A."/>
            <person name="Uohara A."/>
            <person name="Ohji S."/>
            <person name="Ichikawa N."/>
        </authorList>
    </citation>
    <scope>NUCLEOTIDE SEQUENCE [LARGE SCALE GENOMIC DNA]</scope>
    <source>
        <strain evidence="7 8">NBRC 108245</strain>
    </source>
</reference>
<keyword evidence="8" id="KW-1185">Reference proteome</keyword>
<keyword evidence="2 5" id="KW-0812">Transmembrane</keyword>
<protein>
    <submittedName>
        <fullName evidence="7">MFS transporter</fullName>
    </submittedName>
</protein>
<dbReference type="PROSITE" id="PS50850">
    <property type="entry name" value="MFS"/>
    <property type="match status" value="1"/>
</dbReference>
<accession>A0A511M5U9</accession>